<dbReference type="InterPro" id="IPR002937">
    <property type="entry name" value="Amino_oxidase"/>
</dbReference>
<dbReference type="PRINTS" id="PR00757">
    <property type="entry name" value="AMINEOXDASEF"/>
</dbReference>
<dbReference type="SUPFAM" id="SSF51905">
    <property type="entry name" value="FAD/NAD(P)-binding domain"/>
    <property type="match status" value="1"/>
</dbReference>
<feature type="binding site" evidence="4">
    <location>
        <begin position="80"/>
        <end position="81"/>
    </location>
    <ligand>
        <name>FAD</name>
        <dbReference type="ChEBI" id="CHEBI:57692"/>
    </ligand>
</feature>
<dbReference type="AlphaFoldDB" id="A0A1H9JGZ9"/>
<protein>
    <submittedName>
        <fullName evidence="6">Monoamine oxidase</fullName>
    </submittedName>
</protein>
<name>A0A1H9JGZ9_9PSED</name>
<dbReference type="PANTHER" id="PTHR43563:SF14">
    <property type="entry name" value="AMINE OXIDASE"/>
    <property type="match status" value="1"/>
</dbReference>
<proteinExistence type="inferred from homology"/>
<gene>
    <name evidence="6" type="ORF">SAMN05216230_104103</name>
</gene>
<dbReference type="Pfam" id="PF01593">
    <property type="entry name" value="Amino_oxidase"/>
    <property type="match status" value="1"/>
</dbReference>
<evidence type="ECO:0000256" key="4">
    <source>
        <dbReference type="PIRSR" id="PIRSR601613-1"/>
    </source>
</evidence>
<evidence type="ECO:0000313" key="6">
    <source>
        <dbReference type="EMBL" id="SEQ86059.1"/>
    </source>
</evidence>
<sequence>MDQENTELPLSARQRRLLVQALASATLIGGAALSGRAMAQALRAEPEQVLDVVIIGAGLAGLTAARDLQRAGCMSFTVLEARDRVGGRTYNHPLGNGVISEAGGEWIGPGQTAIFDLARELDVETFPTYYQGRNVYLVGEARYEEDLSSGQGAHHPATEKLNQLSRRVPGKEPWTAADAEALDKLSVGQWLASQGIDNTSRLTFDTSIGLTTGTPPFSLSLLHYLSLINSADCSMAKLEGFKGGAQETRFIGGSQVLCTRMAQALGDRVKLSSPVRRIVGWDQDIVEIHTDQGLIRARQVIAALHPALCNQIVFDPPLPDGRAQLQRLWPSSAPMRKTVHVYARPFWRDKGLNGQVIQADGPLILSCDNSPPDGSVGILMGFVRSAQLSDDPGQAARTLASIYAKALGEEALDVTQFHDHDWAKVDPWTLTCVGSIPPGFLTRWGRYLKPAVGRLIWSGTETADLWASSMDGAVRAGHRAALEALQALAGTRRHA</sequence>
<dbReference type="InterPro" id="IPR050703">
    <property type="entry name" value="Flavin_MAO"/>
</dbReference>
<comment type="cofactor">
    <cofactor evidence="1">
        <name>FAD</name>
        <dbReference type="ChEBI" id="CHEBI:57692"/>
    </cofactor>
</comment>
<feature type="binding site" evidence="4">
    <location>
        <position position="461"/>
    </location>
    <ligand>
        <name>FAD</name>
        <dbReference type="ChEBI" id="CHEBI:57692"/>
    </ligand>
</feature>
<evidence type="ECO:0000256" key="3">
    <source>
        <dbReference type="ARBA" id="ARBA00023002"/>
    </source>
</evidence>
<evidence type="ECO:0000256" key="1">
    <source>
        <dbReference type="ARBA" id="ARBA00001974"/>
    </source>
</evidence>
<evidence type="ECO:0000313" key="7">
    <source>
        <dbReference type="Proteomes" id="UP000199221"/>
    </source>
</evidence>
<dbReference type="InterPro" id="IPR001613">
    <property type="entry name" value="Flavin_amine_oxidase"/>
</dbReference>
<dbReference type="GO" id="GO:0016491">
    <property type="term" value="F:oxidoreductase activity"/>
    <property type="evidence" value="ECO:0007669"/>
    <property type="project" value="UniProtKB-KW"/>
</dbReference>
<dbReference type="SUPFAM" id="SSF54373">
    <property type="entry name" value="FAD-linked reductases, C-terminal domain"/>
    <property type="match status" value="1"/>
</dbReference>
<evidence type="ECO:0000256" key="2">
    <source>
        <dbReference type="ARBA" id="ARBA00005995"/>
    </source>
</evidence>
<feature type="domain" description="Amine oxidase" evidence="5">
    <location>
        <begin position="59"/>
        <end position="482"/>
    </location>
</feature>
<comment type="similarity">
    <text evidence="2">Belongs to the flavin monoamine oxidase family.</text>
</comment>
<accession>A0A1H9JGZ9</accession>
<dbReference type="Gene3D" id="3.50.50.60">
    <property type="entry name" value="FAD/NAD(P)-binding domain"/>
    <property type="match status" value="1"/>
</dbReference>
<dbReference type="InterPro" id="IPR036188">
    <property type="entry name" value="FAD/NAD-bd_sf"/>
</dbReference>
<organism evidence="6 7">
    <name type="scientific">Pseudomonas soli</name>
    <dbReference type="NCBI Taxonomy" id="1306993"/>
    <lineage>
        <taxon>Bacteria</taxon>
        <taxon>Pseudomonadati</taxon>
        <taxon>Pseudomonadota</taxon>
        <taxon>Gammaproteobacteria</taxon>
        <taxon>Pseudomonadales</taxon>
        <taxon>Pseudomonadaceae</taxon>
        <taxon>Pseudomonas</taxon>
    </lineage>
</organism>
<feature type="binding site" evidence="4">
    <location>
        <position position="275"/>
    </location>
    <ligand>
        <name>FAD</name>
        <dbReference type="ChEBI" id="CHEBI:57692"/>
    </ligand>
</feature>
<keyword evidence="3" id="KW-0560">Oxidoreductase</keyword>
<dbReference type="Gene3D" id="1.10.405.10">
    <property type="entry name" value="Guanine Nucleotide Dissociation Inhibitor, domain 1"/>
    <property type="match status" value="1"/>
</dbReference>
<feature type="binding site" evidence="4">
    <location>
        <position position="382"/>
    </location>
    <ligand>
        <name>substrate</name>
    </ligand>
</feature>
<evidence type="ECO:0000259" key="5">
    <source>
        <dbReference type="Pfam" id="PF01593"/>
    </source>
</evidence>
<dbReference type="RefSeq" id="WP_094011250.1">
    <property type="nucleotide sequence ID" value="NZ_FOEQ01000004.1"/>
</dbReference>
<dbReference type="Proteomes" id="UP000199221">
    <property type="component" value="Unassembled WGS sequence"/>
</dbReference>
<reference evidence="6 7" key="1">
    <citation type="submission" date="2016-10" db="EMBL/GenBank/DDBJ databases">
        <authorList>
            <person name="de Groot N.N."/>
        </authorList>
    </citation>
    <scope>NUCLEOTIDE SEQUENCE [LARGE SCALE GENOMIC DNA]</scope>
    <source>
        <strain evidence="6 7">LMG 27941</strain>
    </source>
</reference>
<dbReference type="PANTHER" id="PTHR43563">
    <property type="entry name" value="AMINE OXIDASE"/>
    <property type="match status" value="1"/>
</dbReference>
<dbReference type="Gene3D" id="3.90.660.10">
    <property type="match status" value="1"/>
</dbReference>
<dbReference type="EMBL" id="FOEQ01000004">
    <property type="protein sequence ID" value="SEQ86059.1"/>
    <property type="molecule type" value="Genomic_DNA"/>
</dbReference>